<protein>
    <submittedName>
        <fullName evidence="2">Uncharacterized protein</fullName>
    </submittedName>
</protein>
<reference evidence="2 3" key="1">
    <citation type="submission" date="2019-05" db="EMBL/GenBank/DDBJ databases">
        <title>Emergence of the Ug99 lineage of the wheat stem rust pathogen through somatic hybridization.</title>
        <authorList>
            <person name="Li F."/>
            <person name="Upadhyaya N.M."/>
            <person name="Sperschneider J."/>
            <person name="Matny O."/>
            <person name="Nguyen-Phuc H."/>
            <person name="Mago R."/>
            <person name="Raley C."/>
            <person name="Miller M.E."/>
            <person name="Silverstein K.A.T."/>
            <person name="Henningsen E."/>
            <person name="Hirsch C.D."/>
            <person name="Visser B."/>
            <person name="Pretorius Z.A."/>
            <person name="Steffenson B.J."/>
            <person name="Schwessinger B."/>
            <person name="Dodds P.N."/>
            <person name="Figueroa M."/>
        </authorList>
    </citation>
    <scope>NUCLEOTIDE SEQUENCE [LARGE SCALE GENOMIC DNA]</scope>
    <source>
        <strain evidence="2 3">Ug99</strain>
    </source>
</reference>
<keyword evidence="1" id="KW-0472">Membrane</keyword>
<evidence type="ECO:0000313" key="2">
    <source>
        <dbReference type="EMBL" id="KAA1095694.1"/>
    </source>
</evidence>
<dbReference type="Proteomes" id="UP000325313">
    <property type="component" value="Unassembled WGS sequence"/>
</dbReference>
<accession>A0A5B0P4P9</accession>
<evidence type="ECO:0000313" key="3">
    <source>
        <dbReference type="Proteomes" id="UP000325313"/>
    </source>
</evidence>
<name>A0A5B0P4P9_PUCGR</name>
<dbReference type="EMBL" id="VDEP01000371">
    <property type="protein sequence ID" value="KAA1095694.1"/>
    <property type="molecule type" value="Genomic_DNA"/>
</dbReference>
<feature type="transmembrane region" description="Helical" evidence="1">
    <location>
        <begin position="32"/>
        <end position="51"/>
    </location>
</feature>
<dbReference type="AlphaFoldDB" id="A0A5B0P4P9"/>
<sequence length="80" mass="8608">MALAAFRPLLGFLVRNLDPVLTAAPAKTGWILRIGLFALHAIAIFTLILWFDNLSIIGNFEEVIVAPAPSEDVGKVPSPP</sequence>
<proteinExistence type="predicted"/>
<evidence type="ECO:0000256" key="1">
    <source>
        <dbReference type="SAM" id="Phobius"/>
    </source>
</evidence>
<keyword evidence="1" id="KW-0812">Transmembrane</keyword>
<organism evidence="2 3">
    <name type="scientific">Puccinia graminis f. sp. tritici</name>
    <dbReference type="NCBI Taxonomy" id="56615"/>
    <lineage>
        <taxon>Eukaryota</taxon>
        <taxon>Fungi</taxon>
        <taxon>Dikarya</taxon>
        <taxon>Basidiomycota</taxon>
        <taxon>Pucciniomycotina</taxon>
        <taxon>Pucciniomycetes</taxon>
        <taxon>Pucciniales</taxon>
        <taxon>Pucciniaceae</taxon>
        <taxon>Puccinia</taxon>
    </lineage>
</organism>
<comment type="caution">
    <text evidence="2">The sequence shown here is derived from an EMBL/GenBank/DDBJ whole genome shotgun (WGS) entry which is preliminary data.</text>
</comment>
<keyword evidence="1" id="KW-1133">Transmembrane helix</keyword>
<gene>
    <name evidence="2" type="ORF">PGTUg99_023965</name>
</gene>